<name>A0A450UR58_9GAMM</name>
<reference evidence="2" key="1">
    <citation type="submission" date="2019-02" db="EMBL/GenBank/DDBJ databases">
        <authorList>
            <person name="Gruber-Vodicka R. H."/>
            <person name="Seah K. B. B."/>
        </authorList>
    </citation>
    <scope>NUCLEOTIDE SEQUENCE</scope>
    <source>
        <strain evidence="2">BECK_M7</strain>
    </source>
</reference>
<sequence length="139" mass="15738">MNYKRLAMATLIIFVLAQIWGFLTCGWLFNWVYEIEPTSVWIKVEQMSWPLGILWGLIFSLTFVFVYAVLYHGVPGDGIKKGICFGLLIWLVGAFPGLGSMSLYTVIAPQVIIYWIISALIQLSWQGAIVAWIYKPNSA</sequence>
<keyword evidence="1" id="KW-0472">Membrane</keyword>
<proteinExistence type="predicted"/>
<evidence type="ECO:0000256" key="1">
    <source>
        <dbReference type="SAM" id="Phobius"/>
    </source>
</evidence>
<organism evidence="2">
    <name type="scientific">Candidatus Kentrum sp. LFY</name>
    <dbReference type="NCBI Taxonomy" id="2126342"/>
    <lineage>
        <taxon>Bacteria</taxon>
        <taxon>Pseudomonadati</taxon>
        <taxon>Pseudomonadota</taxon>
        <taxon>Gammaproteobacteria</taxon>
        <taxon>Candidatus Kentrum</taxon>
    </lineage>
</organism>
<dbReference type="EMBL" id="CAADFF010000064">
    <property type="protein sequence ID" value="VFJ94950.1"/>
    <property type="molecule type" value="Genomic_DNA"/>
</dbReference>
<accession>A0A450UR58</accession>
<evidence type="ECO:0000313" key="2">
    <source>
        <dbReference type="EMBL" id="VFJ94950.1"/>
    </source>
</evidence>
<feature type="transmembrane region" description="Helical" evidence="1">
    <location>
        <begin position="7"/>
        <end position="29"/>
    </location>
</feature>
<protein>
    <submittedName>
        <fullName evidence="2">Uncharacterized protein</fullName>
    </submittedName>
</protein>
<feature type="transmembrane region" description="Helical" evidence="1">
    <location>
        <begin position="82"/>
        <end position="106"/>
    </location>
</feature>
<feature type="transmembrane region" description="Helical" evidence="1">
    <location>
        <begin position="112"/>
        <end position="134"/>
    </location>
</feature>
<feature type="transmembrane region" description="Helical" evidence="1">
    <location>
        <begin position="49"/>
        <end position="70"/>
    </location>
</feature>
<keyword evidence="1" id="KW-0812">Transmembrane</keyword>
<dbReference type="AlphaFoldDB" id="A0A450UR58"/>
<gene>
    <name evidence="2" type="ORF">BECKLFY1418B_GA0070995_10649</name>
</gene>
<keyword evidence="1" id="KW-1133">Transmembrane helix</keyword>